<dbReference type="VEuPathDB" id="FungiDB:SOCG_02351"/>
<dbReference type="GeneID" id="25031328"/>
<comment type="function">
    <text evidence="8">Component of the Mediator complex, a coactivator involved in the regulated transcription of nearly all RNA polymerase II-dependent genes. Mediator functions as a bridge to convey information from gene-specific regulatory proteins to the basal RNA polymerase II transcription machinery. Mediator is recruited to promoters by direct interactions with regulatory proteins and serves as a scaffold for the assembly of a functional preinitiation complex with RNA polymerase II and the general transcription factors.</text>
</comment>
<dbReference type="PANTHER" id="PTHR13321:SF2">
    <property type="entry name" value="MEDIATOR OF RNA POLYMERASE II TRANSCRIPTION SUBUNIT 18"/>
    <property type="match status" value="1"/>
</dbReference>
<dbReference type="GO" id="GO:0003713">
    <property type="term" value="F:transcription coactivator activity"/>
    <property type="evidence" value="ECO:0007669"/>
    <property type="project" value="EnsemblFungi"/>
</dbReference>
<keyword evidence="4 8" id="KW-0805">Transcription regulation</keyword>
<evidence type="ECO:0000256" key="7">
    <source>
        <dbReference type="ARBA" id="ARBA00032012"/>
    </source>
</evidence>
<protein>
    <recommendedName>
        <fullName evidence="3 8">Mediator of RNA polymerase II transcription subunit 18</fullName>
    </recommendedName>
    <alternativeName>
        <fullName evidence="7 8">Mediator complex subunit 18</fullName>
    </alternativeName>
</protein>
<comment type="subcellular location">
    <subcellularLocation>
        <location evidence="1 8">Nucleus</location>
    </subcellularLocation>
</comment>
<name>S9R9N0_SCHOY</name>
<dbReference type="RefSeq" id="XP_013016298.1">
    <property type="nucleotide sequence ID" value="XM_013160844.1"/>
</dbReference>
<evidence type="ECO:0000256" key="5">
    <source>
        <dbReference type="ARBA" id="ARBA00023163"/>
    </source>
</evidence>
<dbReference type="EMBL" id="KE503206">
    <property type="protein sequence ID" value="EPX74870.1"/>
    <property type="molecule type" value="Genomic_DNA"/>
</dbReference>
<organism evidence="9 10">
    <name type="scientific">Schizosaccharomyces octosporus (strain yFS286)</name>
    <name type="common">Fission yeast</name>
    <name type="synonym">Octosporomyces octosporus</name>
    <dbReference type="NCBI Taxonomy" id="483514"/>
    <lineage>
        <taxon>Eukaryota</taxon>
        <taxon>Fungi</taxon>
        <taxon>Dikarya</taxon>
        <taxon>Ascomycota</taxon>
        <taxon>Taphrinomycotina</taxon>
        <taxon>Schizosaccharomycetes</taxon>
        <taxon>Schizosaccharomycetales</taxon>
        <taxon>Schizosaccharomycetaceae</taxon>
        <taxon>Schizosaccharomyces</taxon>
    </lineage>
</organism>
<dbReference type="AlphaFoldDB" id="S9R9N0"/>
<evidence type="ECO:0000256" key="4">
    <source>
        <dbReference type="ARBA" id="ARBA00023015"/>
    </source>
</evidence>
<dbReference type="Proteomes" id="UP000016088">
    <property type="component" value="Unassembled WGS sequence"/>
</dbReference>
<dbReference type="HOGENOM" id="CLU_1327068_0_0_1"/>
<dbReference type="eggNOG" id="ENOG502S7EN">
    <property type="taxonomic scope" value="Eukaryota"/>
</dbReference>
<sequence>MQELYLLGVIPSRRSDIVANSLLRIFNEPKIIFEYWMVYRPKDVPINLPRQPDSWLRLCGQLDTIGSSESDWVQKAQWSLHLEGTSEPKREGRCGIRPISRAKLTNGSPMEFVENLGYEFSHEYVVQGLKYTSNNCTIRLFQTLIPSQRHSIDPPFHPLAEDQAWVLHTYTHVADANNQKAMVQAEANLEHVKNLLLSVCELKNVRL</sequence>
<evidence type="ECO:0000313" key="9">
    <source>
        <dbReference type="EMBL" id="EPX74870.1"/>
    </source>
</evidence>
<evidence type="ECO:0000256" key="2">
    <source>
        <dbReference type="ARBA" id="ARBA00009814"/>
    </source>
</evidence>
<evidence type="ECO:0000313" key="10">
    <source>
        <dbReference type="Proteomes" id="UP000016088"/>
    </source>
</evidence>
<dbReference type="Pfam" id="PF09637">
    <property type="entry name" value="Med18"/>
    <property type="match status" value="1"/>
</dbReference>
<comment type="subunit">
    <text evidence="8">Component of the Mediator complex.</text>
</comment>
<dbReference type="Gene3D" id="2.40.320.10">
    <property type="entry name" value="Hypothetical Protein Pfu-838710-001"/>
    <property type="match status" value="1"/>
</dbReference>
<dbReference type="PANTHER" id="PTHR13321">
    <property type="entry name" value="MEDIATOR OF RNA POLYMERASE II TRANSCRIPTION, SUBUNIT 18"/>
    <property type="match status" value="1"/>
</dbReference>
<comment type="similarity">
    <text evidence="2 8">Belongs to the Mediator complex subunit 18 family.</text>
</comment>
<keyword evidence="8" id="KW-0010">Activator</keyword>
<dbReference type="GO" id="GO:0006369">
    <property type="term" value="P:termination of RNA polymerase II transcription"/>
    <property type="evidence" value="ECO:0007669"/>
    <property type="project" value="TreeGrafter"/>
</dbReference>
<evidence type="ECO:0000256" key="8">
    <source>
        <dbReference type="RuleBase" id="RU364150"/>
    </source>
</evidence>
<dbReference type="OMA" id="SHEYIVQ"/>
<keyword evidence="10" id="KW-1185">Reference proteome</keyword>
<dbReference type="OrthoDB" id="17098at2759"/>
<accession>S9R9N0</accession>
<evidence type="ECO:0000256" key="1">
    <source>
        <dbReference type="ARBA" id="ARBA00004123"/>
    </source>
</evidence>
<keyword evidence="5 8" id="KW-0804">Transcription</keyword>
<evidence type="ECO:0000256" key="3">
    <source>
        <dbReference type="ARBA" id="ARBA00019612"/>
    </source>
</evidence>
<dbReference type="GO" id="GO:0016592">
    <property type="term" value="C:mediator complex"/>
    <property type="evidence" value="ECO:0007669"/>
    <property type="project" value="EnsemblFungi"/>
</dbReference>
<proteinExistence type="inferred from homology"/>
<keyword evidence="6 8" id="KW-0539">Nucleus</keyword>
<dbReference type="InterPro" id="IPR019095">
    <property type="entry name" value="Mediator_Med18"/>
</dbReference>
<dbReference type="GO" id="GO:0070847">
    <property type="term" value="C:core mediator complex"/>
    <property type="evidence" value="ECO:0007669"/>
    <property type="project" value="TreeGrafter"/>
</dbReference>
<reference evidence="9 10" key="1">
    <citation type="journal article" date="2011" name="Science">
        <title>Comparative functional genomics of the fission yeasts.</title>
        <authorList>
            <person name="Rhind N."/>
            <person name="Chen Z."/>
            <person name="Yassour M."/>
            <person name="Thompson D.A."/>
            <person name="Haas B.J."/>
            <person name="Habib N."/>
            <person name="Wapinski I."/>
            <person name="Roy S."/>
            <person name="Lin M.F."/>
            <person name="Heiman D.I."/>
            <person name="Young S.K."/>
            <person name="Furuya K."/>
            <person name="Guo Y."/>
            <person name="Pidoux A."/>
            <person name="Chen H.M."/>
            <person name="Robbertse B."/>
            <person name="Goldberg J.M."/>
            <person name="Aoki K."/>
            <person name="Bayne E.H."/>
            <person name="Berlin A.M."/>
            <person name="Desjardins C.A."/>
            <person name="Dobbs E."/>
            <person name="Dukaj L."/>
            <person name="Fan L."/>
            <person name="FitzGerald M.G."/>
            <person name="French C."/>
            <person name="Gujja S."/>
            <person name="Hansen K."/>
            <person name="Keifenheim D."/>
            <person name="Levin J.Z."/>
            <person name="Mosher R.A."/>
            <person name="Mueller C.A."/>
            <person name="Pfiffner J."/>
            <person name="Priest M."/>
            <person name="Russ C."/>
            <person name="Smialowska A."/>
            <person name="Swoboda P."/>
            <person name="Sykes S.M."/>
            <person name="Vaughn M."/>
            <person name="Vengrova S."/>
            <person name="Yoder R."/>
            <person name="Zeng Q."/>
            <person name="Allshire R."/>
            <person name="Baulcombe D."/>
            <person name="Birren B.W."/>
            <person name="Brown W."/>
            <person name="Ekwall K."/>
            <person name="Kellis M."/>
            <person name="Leatherwood J."/>
            <person name="Levin H."/>
            <person name="Margalit H."/>
            <person name="Martienssen R."/>
            <person name="Nieduszynski C.A."/>
            <person name="Spatafora J.W."/>
            <person name="Friedman N."/>
            <person name="Dalgaard J.Z."/>
            <person name="Baumann P."/>
            <person name="Niki H."/>
            <person name="Regev A."/>
            <person name="Nusbaum C."/>
        </authorList>
    </citation>
    <scope>NUCLEOTIDE SEQUENCE [LARGE SCALE GENOMIC DNA]</scope>
    <source>
        <strain evidence="10">yFS286</strain>
    </source>
</reference>
<gene>
    <name evidence="8" type="primary">MED18</name>
    <name evidence="9" type="ORF">SOCG_02351</name>
</gene>
<dbReference type="GO" id="GO:0006357">
    <property type="term" value="P:regulation of transcription by RNA polymerase II"/>
    <property type="evidence" value="ECO:0007669"/>
    <property type="project" value="InterPro"/>
</dbReference>
<evidence type="ECO:0000256" key="6">
    <source>
        <dbReference type="ARBA" id="ARBA00023242"/>
    </source>
</evidence>